<protein>
    <submittedName>
        <fullName evidence="4">Diguanylate cyclase</fullName>
        <ecNumber evidence="4">2.7.7.65</ecNumber>
    </submittedName>
</protein>
<dbReference type="PANTHER" id="PTHR33121">
    <property type="entry name" value="CYCLIC DI-GMP PHOSPHODIESTERASE PDEF"/>
    <property type="match status" value="1"/>
</dbReference>
<reference evidence="5" key="3">
    <citation type="submission" date="2022-09" db="EMBL/GenBank/DDBJ databases">
        <authorList>
            <person name="Hitch T.C.A."/>
        </authorList>
    </citation>
    <scope>NUCLEOTIDE SEQUENCE</scope>
    <source>
        <strain evidence="5">Sanger_19</strain>
    </source>
</reference>
<evidence type="ECO:0000256" key="1">
    <source>
        <dbReference type="SAM" id="Coils"/>
    </source>
</evidence>
<dbReference type="NCBIfam" id="TIGR00254">
    <property type="entry name" value="GGDEF"/>
    <property type="match status" value="2"/>
</dbReference>
<dbReference type="SMART" id="SM00267">
    <property type="entry name" value="GGDEF"/>
    <property type="match status" value="2"/>
</dbReference>
<dbReference type="CDD" id="cd01948">
    <property type="entry name" value="EAL"/>
    <property type="match status" value="1"/>
</dbReference>
<feature type="domain" description="GGDEF" evidence="3">
    <location>
        <begin position="1291"/>
        <end position="1419"/>
    </location>
</feature>
<evidence type="ECO:0000313" key="5">
    <source>
        <dbReference type="EMBL" id="MCU6718174.1"/>
    </source>
</evidence>
<dbReference type="Gene3D" id="3.30.450.40">
    <property type="match status" value="1"/>
</dbReference>
<dbReference type="Gene3D" id="3.30.70.270">
    <property type="match status" value="2"/>
</dbReference>
<proteinExistence type="predicted"/>
<evidence type="ECO:0000313" key="6">
    <source>
        <dbReference type="Proteomes" id="UP001198893"/>
    </source>
</evidence>
<dbReference type="InterPro" id="IPR050706">
    <property type="entry name" value="Cyclic-di-GMP_PDE-like"/>
</dbReference>
<keyword evidence="4" id="KW-0548">Nucleotidyltransferase</keyword>
<keyword evidence="4" id="KW-0808">Transferase</keyword>
<dbReference type="GO" id="GO:0052621">
    <property type="term" value="F:diguanylate cyclase activity"/>
    <property type="evidence" value="ECO:0007669"/>
    <property type="project" value="UniProtKB-EC"/>
</dbReference>
<keyword evidence="1" id="KW-0175">Coiled coil</keyword>
<dbReference type="Proteomes" id="UP001209666">
    <property type="component" value="Unassembled WGS sequence"/>
</dbReference>
<sequence>MQEKNTLDELFKGKKGFAECYQTLQLLSESTDDYLFLADLKEGKFYFASNDISKRYALRMDENNSCGIDDWKDIVYERDLNQWVNDMESICSGKSLIHDLEYRLVDRNSNLVWISCRGKAELDETGIPYVMVGRTSDTVLLGKTDSLTGLFNSTKLMEHLDEMLNSRKEGVLLVLGVDNFKNINTKYGRGHGNFILKRIAALLENSIDENIKIYRLDGDRFAVNFVGYDMEAVREVYQNIQMKMMENCTFSAGAVCYPMSGIKDANTLFNYAESSLDRAKKSGKNRLILFSAEDYEKQLSVIDLTEEIRKSIRNQCDGFYLLFQPQIGMSNYEVVGAEALLRFRSKYHGVVSPNLFIGILEQSGMIVQVGKWVLKEAIAQCAKWRRYNPEFRMSINLSYIQLQQPDLSQYIYDLLEQEGIPGEAIILELTESMQLQDYTKYNQLFYQWGKRGIQISMDDFGTGYSSLSYLKSLAIDEIKIDRCFVSRINMSAYNYRLLRNILELARSAQIRVVCEGVETPEELQTLAELAPEVLQGFYFSKPIEEELFEKQYIFGHVEEERWQEDCGNSTVILPEAGDGTDYKAILDQLEEMVYVIDAESYELYYMNSAGQRISGVSDYAGKKCYQVLEGREEPCPDCNMAKLKHKKFLTRYANNEFLGTQMLMKDKLVNWGNKAARLQIGIDMNTINISMSRLEEQLEVEKGIVKALEEAKEKENEADIISELLHHTGEFYQADRCYIFLYSKEADSWSNVCEWCENEIQSQQLYLASVPGDRVKLVIGSLKEDRPVIIKDVDMYRESAPDLWKILVHQEIRRLMLLPLLNEGHLFGFIGVDNPKYRPNDKTFLARIRPFISNILIRDGMMDVKSEMIARMTGMLKEENILQSVKLGLWTLELDTVNGKNRLYVDKSMRSILGIDDIMNSEEYFRFWYDNISDGYYDYVQNALHDIITTGKIIEMEYTWNHPERGKVTVRCVGVLGHQENGVYTLKGYHRINNDMIRKKFLKSQEYERMEYNEKKHTIYFHTNRSMLKGNQLKEVGFPESWEDGMVHPHFRDVFHAAFTGVEYGKEDQVLEILLKNKQDEFEWFRLDICKIGDQKQDENLRIVTIYQIEDHQNIQLKYLQREDFYQAMLSETVAYAEVDLSNGKIQSSGGLWKDYVAEGEREALNYMKVFNRHIDELVLEEDQVGCYDVLEQEKMVYNYNSGTATVNYQLRRRMARGSYHWMELTVHVFQEQVTENMYALLYLKDIDGQKRRQQEQERAANTDPLTNVLNRRIFEQYTSHYVLEEAKKGEVCALLILDIDNFKQINDTKGHPYGDKVLRTFVDTIHESFRRTDYIGRLGGDEFVVLFKGFGSKKTLDKRLARMQEQLREKLPTPVSCSVGITLIRKDSYNYEDSIRQADKALYTAKHKGKDTYCYWEESEK</sequence>
<dbReference type="InterPro" id="IPR000160">
    <property type="entry name" value="GGDEF_dom"/>
</dbReference>
<evidence type="ECO:0000259" key="3">
    <source>
        <dbReference type="PROSITE" id="PS50887"/>
    </source>
</evidence>
<comment type="caution">
    <text evidence="4">The sequence shown here is derived from an EMBL/GenBank/DDBJ whole genome shotgun (WGS) entry which is preliminary data.</text>
</comment>
<dbReference type="SUPFAM" id="SSF55073">
    <property type="entry name" value="Nucleotide cyclase"/>
    <property type="match status" value="2"/>
</dbReference>
<name>A0AAW4WEN4_9FIRM</name>
<dbReference type="InterPro" id="IPR035965">
    <property type="entry name" value="PAS-like_dom_sf"/>
</dbReference>
<evidence type="ECO:0000259" key="2">
    <source>
        <dbReference type="PROSITE" id="PS50883"/>
    </source>
</evidence>
<dbReference type="Pfam" id="PF01590">
    <property type="entry name" value="GAF"/>
    <property type="match status" value="1"/>
</dbReference>
<keyword evidence="7" id="KW-1185">Reference proteome</keyword>
<dbReference type="Gene3D" id="3.30.450.20">
    <property type="entry name" value="PAS domain"/>
    <property type="match status" value="1"/>
</dbReference>
<dbReference type="SUPFAM" id="SSF55781">
    <property type="entry name" value="GAF domain-like"/>
    <property type="match status" value="1"/>
</dbReference>
<dbReference type="InterPro" id="IPR029016">
    <property type="entry name" value="GAF-like_dom_sf"/>
</dbReference>
<reference evidence="5 7" key="1">
    <citation type="journal article" date="2021" name="ISME Commun">
        <title>Automated analysis of genomic sequences facilitates high-throughput and comprehensive description of bacteria.</title>
        <authorList>
            <person name="Hitch T.C.A."/>
        </authorList>
    </citation>
    <scope>NUCLEOTIDE SEQUENCE [LARGE SCALE GENOMIC DNA]</scope>
    <source>
        <strain evidence="5 7">Sanger_19</strain>
    </source>
</reference>
<dbReference type="SUPFAM" id="SSF141868">
    <property type="entry name" value="EAL domain-like"/>
    <property type="match status" value="1"/>
</dbReference>
<dbReference type="EMBL" id="JAOQKI010000027">
    <property type="protein sequence ID" value="MCU6718174.1"/>
    <property type="molecule type" value="Genomic_DNA"/>
</dbReference>
<dbReference type="EC" id="2.7.7.65" evidence="4"/>
<dbReference type="Pfam" id="PF08447">
    <property type="entry name" value="PAS_3"/>
    <property type="match status" value="1"/>
</dbReference>
<gene>
    <name evidence="4" type="ORF">LKD47_13115</name>
    <name evidence="5" type="ORF">OCV43_13040</name>
</gene>
<feature type="domain" description="GGDEF" evidence="3">
    <location>
        <begin position="168"/>
        <end position="292"/>
    </location>
</feature>
<dbReference type="InterPro" id="IPR013655">
    <property type="entry name" value="PAS_fold_3"/>
</dbReference>
<dbReference type="InterPro" id="IPR029787">
    <property type="entry name" value="Nucleotide_cyclase"/>
</dbReference>
<dbReference type="SMART" id="SM00052">
    <property type="entry name" value="EAL"/>
    <property type="match status" value="1"/>
</dbReference>
<dbReference type="InterPro" id="IPR001633">
    <property type="entry name" value="EAL_dom"/>
</dbReference>
<dbReference type="GO" id="GO:0016874">
    <property type="term" value="F:ligase activity"/>
    <property type="evidence" value="ECO:0007669"/>
    <property type="project" value="UniProtKB-KW"/>
</dbReference>
<dbReference type="GO" id="GO:0071111">
    <property type="term" value="F:cyclic-guanylate-specific phosphodiesterase activity"/>
    <property type="evidence" value="ECO:0007669"/>
    <property type="project" value="InterPro"/>
</dbReference>
<keyword evidence="5" id="KW-0436">Ligase</keyword>
<dbReference type="InterPro" id="IPR043128">
    <property type="entry name" value="Rev_trsase/Diguanyl_cyclase"/>
</dbReference>
<dbReference type="CDD" id="cd01949">
    <property type="entry name" value="GGDEF"/>
    <property type="match status" value="2"/>
</dbReference>
<evidence type="ECO:0000313" key="7">
    <source>
        <dbReference type="Proteomes" id="UP001209666"/>
    </source>
</evidence>
<accession>A0AAW4WEN4</accession>
<evidence type="ECO:0000313" key="4">
    <source>
        <dbReference type="EMBL" id="MCC2243216.1"/>
    </source>
</evidence>
<dbReference type="InterPro" id="IPR003018">
    <property type="entry name" value="GAF"/>
</dbReference>
<dbReference type="Pfam" id="PF00563">
    <property type="entry name" value="EAL"/>
    <property type="match status" value="1"/>
</dbReference>
<dbReference type="Gene3D" id="3.20.20.450">
    <property type="entry name" value="EAL domain"/>
    <property type="match status" value="1"/>
</dbReference>
<dbReference type="PANTHER" id="PTHR33121:SF79">
    <property type="entry name" value="CYCLIC DI-GMP PHOSPHODIESTERASE PDED-RELATED"/>
    <property type="match status" value="1"/>
</dbReference>
<dbReference type="EMBL" id="JAJEQW010000017">
    <property type="protein sequence ID" value="MCC2243216.1"/>
    <property type="molecule type" value="Genomic_DNA"/>
</dbReference>
<dbReference type="RefSeq" id="WP_227710710.1">
    <property type="nucleotide sequence ID" value="NZ_JAJEQW010000017.1"/>
</dbReference>
<reference evidence="4" key="2">
    <citation type="submission" date="2021-10" db="EMBL/GenBank/DDBJ databases">
        <title>Anaerobic single-cell dispensing facilitates the cultivation of human gut bacteria.</title>
        <authorList>
            <person name="Afrizal A."/>
        </authorList>
    </citation>
    <scope>NUCLEOTIDE SEQUENCE</scope>
    <source>
        <strain evidence="4">CLA-AA-H204</strain>
    </source>
</reference>
<feature type="coiled-coil region" evidence="1">
    <location>
        <begin position="691"/>
        <end position="724"/>
    </location>
</feature>
<dbReference type="PROSITE" id="PS50883">
    <property type="entry name" value="EAL"/>
    <property type="match status" value="1"/>
</dbReference>
<dbReference type="SUPFAM" id="SSF55785">
    <property type="entry name" value="PYP-like sensor domain (PAS domain)"/>
    <property type="match status" value="1"/>
</dbReference>
<dbReference type="PROSITE" id="PS50887">
    <property type="entry name" value="GGDEF"/>
    <property type="match status" value="2"/>
</dbReference>
<dbReference type="Pfam" id="PF00990">
    <property type="entry name" value="GGDEF"/>
    <property type="match status" value="2"/>
</dbReference>
<dbReference type="InterPro" id="IPR035919">
    <property type="entry name" value="EAL_sf"/>
</dbReference>
<organism evidence="4 6">
    <name type="scientific">Roseburia amylophila</name>
    <dbReference type="NCBI Taxonomy" id="2981794"/>
    <lineage>
        <taxon>Bacteria</taxon>
        <taxon>Bacillati</taxon>
        <taxon>Bacillota</taxon>
        <taxon>Clostridia</taxon>
        <taxon>Lachnospirales</taxon>
        <taxon>Lachnospiraceae</taxon>
        <taxon>Roseburia</taxon>
    </lineage>
</organism>
<dbReference type="FunFam" id="3.30.70.270:FF:000001">
    <property type="entry name" value="Diguanylate cyclase domain protein"/>
    <property type="match status" value="1"/>
</dbReference>
<feature type="domain" description="EAL" evidence="2">
    <location>
        <begin position="301"/>
        <end position="556"/>
    </location>
</feature>
<dbReference type="Proteomes" id="UP001198893">
    <property type="component" value="Unassembled WGS sequence"/>
</dbReference>